<protein>
    <submittedName>
        <fullName evidence="3">Uncharacterized protein</fullName>
    </submittedName>
</protein>
<feature type="region of interest" description="Disordered" evidence="2">
    <location>
        <begin position="179"/>
        <end position="252"/>
    </location>
</feature>
<feature type="coiled-coil region" evidence="1">
    <location>
        <begin position="34"/>
        <end position="68"/>
    </location>
</feature>
<comment type="caution">
    <text evidence="3">The sequence shown here is derived from an EMBL/GenBank/DDBJ whole genome shotgun (WGS) entry which is preliminary data.</text>
</comment>
<dbReference type="Proteomes" id="UP001557470">
    <property type="component" value="Unassembled WGS sequence"/>
</dbReference>
<keyword evidence="1" id="KW-0175">Coiled coil</keyword>
<proteinExistence type="predicted"/>
<feature type="region of interest" description="Disordered" evidence="2">
    <location>
        <begin position="137"/>
        <end position="162"/>
    </location>
</feature>
<evidence type="ECO:0000256" key="1">
    <source>
        <dbReference type="SAM" id="Coils"/>
    </source>
</evidence>
<feature type="compositionally biased region" description="Basic residues" evidence="2">
    <location>
        <begin position="236"/>
        <end position="250"/>
    </location>
</feature>
<organism evidence="3 4">
    <name type="scientific">Umbra pygmaea</name>
    <name type="common">Eastern mudminnow</name>
    <dbReference type="NCBI Taxonomy" id="75934"/>
    <lineage>
        <taxon>Eukaryota</taxon>
        <taxon>Metazoa</taxon>
        <taxon>Chordata</taxon>
        <taxon>Craniata</taxon>
        <taxon>Vertebrata</taxon>
        <taxon>Euteleostomi</taxon>
        <taxon>Actinopterygii</taxon>
        <taxon>Neopterygii</taxon>
        <taxon>Teleostei</taxon>
        <taxon>Protacanthopterygii</taxon>
        <taxon>Esociformes</taxon>
        <taxon>Umbridae</taxon>
        <taxon>Umbra</taxon>
    </lineage>
</organism>
<feature type="compositionally biased region" description="Polar residues" evidence="2">
    <location>
        <begin position="140"/>
        <end position="151"/>
    </location>
</feature>
<dbReference type="AlphaFoldDB" id="A0ABD0WFE3"/>
<sequence>MADCGYLQSQLTSILNSLVKIAVVELLRVVEDSAVELRLEVSQIKLENQALTIENESNKTKIQSLEAELLTAGKRQCSYCCRAVEYLSPKADRDVAVPFAFSEAHDASWLQQSEYARTVEKSIATRNAVKQYLIKKEQQGEIQGSTQTGISTEVPGEQPCPKVDMVFDKEWSQVLWQGGGFKEDGESSGQEEEDTPGFKDDGDSSGQDEDDTPGPSAIHRQWITPGQSSSMDFRSLHKRRRVRGRQHPQRRGTYLKYTPKQRAKIARMCMEVGAQMAAAIMSEELGRRISPNTVRSMRISYEQTVKSMGVQKVEDLPHLRQQSYMFDEEISHFVMARRRAGGKVSPSLLVVATRDIVMRRNPEMLAENGGHMVISPGWARSWLRRFAGSRFVSKS</sequence>
<keyword evidence="4" id="KW-1185">Reference proteome</keyword>
<gene>
    <name evidence="3" type="ORF">UPYG_G00241370</name>
</gene>
<reference evidence="3 4" key="1">
    <citation type="submission" date="2024-06" db="EMBL/GenBank/DDBJ databases">
        <authorList>
            <person name="Pan Q."/>
            <person name="Wen M."/>
            <person name="Jouanno E."/>
            <person name="Zahm M."/>
            <person name="Klopp C."/>
            <person name="Cabau C."/>
            <person name="Louis A."/>
            <person name="Berthelot C."/>
            <person name="Parey E."/>
            <person name="Roest Crollius H."/>
            <person name="Montfort J."/>
            <person name="Robinson-Rechavi M."/>
            <person name="Bouchez O."/>
            <person name="Lampietro C."/>
            <person name="Lopez Roques C."/>
            <person name="Donnadieu C."/>
            <person name="Postlethwait J."/>
            <person name="Bobe J."/>
            <person name="Verreycken H."/>
            <person name="Guiguen Y."/>
        </authorList>
    </citation>
    <scope>NUCLEOTIDE SEQUENCE [LARGE SCALE GENOMIC DNA]</scope>
    <source>
        <strain evidence="3">Up_M1</strain>
        <tissue evidence="3">Testis</tissue>
    </source>
</reference>
<accession>A0ABD0WFE3</accession>
<evidence type="ECO:0000313" key="3">
    <source>
        <dbReference type="EMBL" id="KAL0970395.1"/>
    </source>
</evidence>
<evidence type="ECO:0000313" key="4">
    <source>
        <dbReference type="Proteomes" id="UP001557470"/>
    </source>
</evidence>
<dbReference type="EMBL" id="JAGEUA010000007">
    <property type="protein sequence ID" value="KAL0970395.1"/>
    <property type="molecule type" value="Genomic_DNA"/>
</dbReference>
<name>A0ABD0WFE3_UMBPY</name>
<evidence type="ECO:0000256" key="2">
    <source>
        <dbReference type="SAM" id="MobiDB-lite"/>
    </source>
</evidence>